<organism evidence="2 3">
    <name type="scientific">Immersiella caudata</name>
    <dbReference type="NCBI Taxonomy" id="314043"/>
    <lineage>
        <taxon>Eukaryota</taxon>
        <taxon>Fungi</taxon>
        <taxon>Dikarya</taxon>
        <taxon>Ascomycota</taxon>
        <taxon>Pezizomycotina</taxon>
        <taxon>Sordariomycetes</taxon>
        <taxon>Sordariomycetidae</taxon>
        <taxon>Sordariales</taxon>
        <taxon>Lasiosphaeriaceae</taxon>
        <taxon>Immersiella</taxon>
    </lineage>
</organism>
<gene>
    <name evidence="2" type="ORF">B0T14DRAFT_143781</name>
</gene>
<reference evidence="2" key="1">
    <citation type="submission" date="2023-06" db="EMBL/GenBank/DDBJ databases">
        <title>Genome-scale phylogeny and comparative genomics of the fungal order Sordariales.</title>
        <authorList>
            <consortium name="Lawrence Berkeley National Laboratory"/>
            <person name="Hensen N."/>
            <person name="Bonometti L."/>
            <person name="Westerberg I."/>
            <person name="Brannstrom I.O."/>
            <person name="Guillou S."/>
            <person name="Cros-Aarteil S."/>
            <person name="Calhoun S."/>
            <person name="Haridas S."/>
            <person name="Kuo A."/>
            <person name="Mondo S."/>
            <person name="Pangilinan J."/>
            <person name="Riley R."/>
            <person name="Labutti K."/>
            <person name="Andreopoulos B."/>
            <person name="Lipzen A."/>
            <person name="Chen C."/>
            <person name="Yanf M."/>
            <person name="Daum C."/>
            <person name="Ng V."/>
            <person name="Clum A."/>
            <person name="Steindorff A."/>
            <person name="Ohm R."/>
            <person name="Martin F."/>
            <person name="Silar P."/>
            <person name="Natvig D."/>
            <person name="Lalanne C."/>
            <person name="Gautier V."/>
            <person name="Ament-Velasquez S.L."/>
            <person name="Kruys A."/>
            <person name="Hutchinson M.I."/>
            <person name="Powell A.J."/>
            <person name="Barry K."/>
            <person name="Miller A.N."/>
            <person name="Grigoriev I.V."/>
            <person name="Debuchy R."/>
            <person name="Gladieux P."/>
            <person name="Thoren M.H."/>
            <person name="Johannesson H."/>
        </authorList>
    </citation>
    <scope>NUCLEOTIDE SEQUENCE</scope>
    <source>
        <strain evidence="2">CBS 606.72</strain>
    </source>
</reference>
<sequence length="272" mass="30184">MNSWKDLNYYTTDPIKWVHLLNLSTSDWNIGPLPPNVFAIPGPLDSSYTFPPGALIIENASQASFGSRDIEKVIFGATSGLVILWAFCWVVWNWRNGTLLRPKGSTLPAEGEEEDAEGVELNGGLRTGPSAVDGSNGLELGHGAAGSGFIPASKFEAELDVYYDDIRTELELYEKNLRTDGVEAEDVEGGTELLRRFYDAQLGIYAMQHTAEVPQAEREYMAEQGEAMLGDFRRLVVSWSGKQNVVGWSPEELEELKQFGVLLKSIPENMYR</sequence>
<evidence type="ECO:0000313" key="3">
    <source>
        <dbReference type="Proteomes" id="UP001175000"/>
    </source>
</evidence>
<keyword evidence="1" id="KW-1133">Transmembrane helix</keyword>
<comment type="caution">
    <text evidence="2">The sequence shown here is derived from an EMBL/GenBank/DDBJ whole genome shotgun (WGS) entry which is preliminary data.</text>
</comment>
<proteinExistence type="predicted"/>
<dbReference type="AlphaFoldDB" id="A0AA40C859"/>
<keyword evidence="3" id="KW-1185">Reference proteome</keyword>
<dbReference type="Proteomes" id="UP001175000">
    <property type="component" value="Unassembled WGS sequence"/>
</dbReference>
<accession>A0AA40C859</accession>
<evidence type="ECO:0000313" key="2">
    <source>
        <dbReference type="EMBL" id="KAK0627758.1"/>
    </source>
</evidence>
<feature type="transmembrane region" description="Helical" evidence="1">
    <location>
        <begin position="73"/>
        <end position="92"/>
    </location>
</feature>
<keyword evidence="1" id="KW-0812">Transmembrane</keyword>
<protein>
    <submittedName>
        <fullName evidence="2">Uncharacterized protein</fullName>
    </submittedName>
</protein>
<keyword evidence="1" id="KW-0472">Membrane</keyword>
<dbReference type="EMBL" id="JAULSU010000002">
    <property type="protein sequence ID" value="KAK0627758.1"/>
    <property type="molecule type" value="Genomic_DNA"/>
</dbReference>
<name>A0AA40C859_9PEZI</name>
<evidence type="ECO:0000256" key="1">
    <source>
        <dbReference type="SAM" id="Phobius"/>
    </source>
</evidence>